<dbReference type="InterPro" id="IPR002104">
    <property type="entry name" value="Integrase_catalytic"/>
</dbReference>
<dbReference type="PANTHER" id="PTHR30349:SF41">
    <property type="entry name" value="INTEGRASE_RECOMBINASE PROTEIN MJ0367-RELATED"/>
    <property type="match status" value="1"/>
</dbReference>
<evidence type="ECO:0000256" key="1">
    <source>
        <dbReference type="ARBA" id="ARBA00008857"/>
    </source>
</evidence>
<dbReference type="Gene3D" id="1.10.443.10">
    <property type="entry name" value="Intergrase catalytic core"/>
    <property type="match status" value="1"/>
</dbReference>
<dbReference type="InterPro" id="IPR011010">
    <property type="entry name" value="DNA_brk_join_enz"/>
</dbReference>
<evidence type="ECO:0000256" key="2">
    <source>
        <dbReference type="ARBA" id="ARBA00023125"/>
    </source>
</evidence>
<keyword evidence="4" id="KW-1133">Transmembrane helix</keyword>
<feature type="domain" description="Tyr recombinase" evidence="5">
    <location>
        <begin position="8"/>
        <end position="189"/>
    </location>
</feature>
<protein>
    <submittedName>
        <fullName evidence="6">Tyrosine-type recombinase/integrase</fullName>
    </submittedName>
</protein>
<dbReference type="InterPro" id="IPR050090">
    <property type="entry name" value="Tyrosine_recombinase_XerCD"/>
</dbReference>
<dbReference type="AlphaFoldDB" id="A0A5C7FNW6"/>
<keyword evidence="3" id="KW-0233">DNA recombination</keyword>
<dbReference type="PROSITE" id="PS51898">
    <property type="entry name" value="TYR_RECOMBINASE"/>
    <property type="match status" value="1"/>
</dbReference>
<dbReference type="PANTHER" id="PTHR30349">
    <property type="entry name" value="PHAGE INTEGRASE-RELATED"/>
    <property type="match status" value="1"/>
</dbReference>
<dbReference type="GO" id="GO:0003677">
    <property type="term" value="F:DNA binding"/>
    <property type="evidence" value="ECO:0007669"/>
    <property type="project" value="UniProtKB-KW"/>
</dbReference>
<sequence>MLKLQSVGKMKFLSPREEKALLQSLETKMSGKYLAKYRLLVLLMLDAGCRVTEACSMKLYQIQPAKKIINVKSLKKRGKNVYREVPMTQRLLDALADYWAYVKSRDPEAYLFPSTVSPTGHAGRKVIWRVIKNLTGNTHPHILRHTFCTKLAQQGNDAFTIKELAGHDKTTTTEIYIHASKNSKEAAISSIDQNGWWARMYRKLTPRSRVDIMPVLSGGLQIHIGRKDEIARIVDLAQKKVNILITGEQGMGKSHLTTNLTENGRLGKVLRIDDMTAIKGTLAGMVLTLFEGDKDKIKDLLYGTDTDVEKIISKESIKRLCELLIRTTTKHEYTIVIDDATRITPMGISTLEKLNGHFHMIIAARSIKLSQVSFLSNFDKIEIKGLSRNEAVELITRTSQDFTDRIEDWEMYKGHVWRATNGNPKFILELIERFRREPYVSTEMVQKITHTTALKEVDMSLPIIIALSSLMILRYVGGEVGTDAGAFRLIGGAFLVFALFARSILRFGTRKYV</sequence>
<dbReference type="GO" id="GO:0015074">
    <property type="term" value="P:DNA integration"/>
    <property type="evidence" value="ECO:0007669"/>
    <property type="project" value="InterPro"/>
</dbReference>
<dbReference type="SUPFAM" id="SSF56349">
    <property type="entry name" value="DNA breaking-rejoining enzymes"/>
    <property type="match status" value="1"/>
</dbReference>
<dbReference type="InterPro" id="IPR027417">
    <property type="entry name" value="P-loop_NTPase"/>
</dbReference>
<feature type="transmembrane region" description="Helical" evidence="4">
    <location>
        <begin position="487"/>
        <end position="505"/>
    </location>
</feature>
<dbReference type="Proteomes" id="UP000321907">
    <property type="component" value="Unassembled WGS sequence"/>
</dbReference>
<evidence type="ECO:0000256" key="4">
    <source>
        <dbReference type="SAM" id="Phobius"/>
    </source>
</evidence>
<dbReference type="Gene3D" id="3.40.50.300">
    <property type="entry name" value="P-loop containing nucleotide triphosphate hydrolases"/>
    <property type="match status" value="1"/>
</dbReference>
<proteinExistence type="inferred from homology"/>
<dbReference type="RefSeq" id="WP_147930836.1">
    <property type="nucleotide sequence ID" value="NZ_VOXD01000015.1"/>
</dbReference>
<reference evidence="6 7" key="1">
    <citation type="submission" date="2019-08" db="EMBL/GenBank/DDBJ databases">
        <title>Lewinella sp. strain SSH13 Genome sequencing and assembly.</title>
        <authorList>
            <person name="Kim I."/>
        </authorList>
    </citation>
    <scope>NUCLEOTIDE SEQUENCE [LARGE SCALE GENOMIC DNA]</scope>
    <source>
        <strain evidence="6 7">SSH13</strain>
    </source>
</reference>
<dbReference type="GO" id="GO:0006310">
    <property type="term" value="P:DNA recombination"/>
    <property type="evidence" value="ECO:0007669"/>
    <property type="project" value="UniProtKB-KW"/>
</dbReference>
<evidence type="ECO:0000313" key="7">
    <source>
        <dbReference type="Proteomes" id="UP000321907"/>
    </source>
</evidence>
<evidence type="ECO:0000313" key="6">
    <source>
        <dbReference type="EMBL" id="TXF89310.1"/>
    </source>
</evidence>
<comment type="caution">
    <text evidence="6">The sequence shown here is derived from an EMBL/GenBank/DDBJ whole genome shotgun (WGS) entry which is preliminary data.</text>
</comment>
<keyword evidence="7" id="KW-1185">Reference proteome</keyword>
<organism evidence="6 7">
    <name type="scientific">Neolewinella aurantiaca</name>
    <dbReference type="NCBI Taxonomy" id="2602767"/>
    <lineage>
        <taxon>Bacteria</taxon>
        <taxon>Pseudomonadati</taxon>
        <taxon>Bacteroidota</taxon>
        <taxon>Saprospiria</taxon>
        <taxon>Saprospirales</taxon>
        <taxon>Lewinellaceae</taxon>
        <taxon>Neolewinella</taxon>
    </lineage>
</organism>
<dbReference type="OrthoDB" id="9801717at2"/>
<comment type="similarity">
    <text evidence="1">Belongs to the 'phage' integrase family.</text>
</comment>
<dbReference type="EMBL" id="VOXD01000015">
    <property type="protein sequence ID" value="TXF89310.1"/>
    <property type="molecule type" value="Genomic_DNA"/>
</dbReference>
<dbReference type="Pfam" id="PF00589">
    <property type="entry name" value="Phage_integrase"/>
    <property type="match status" value="1"/>
</dbReference>
<accession>A0A5C7FNW6</accession>
<dbReference type="InterPro" id="IPR013762">
    <property type="entry name" value="Integrase-like_cat_sf"/>
</dbReference>
<dbReference type="SUPFAM" id="SSF52540">
    <property type="entry name" value="P-loop containing nucleoside triphosphate hydrolases"/>
    <property type="match status" value="1"/>
</dbReference>
<keyword evidence="4" id="KW-0472">Membrane</keyword>
<name>A0A5C7FNW6_9BACT</name>
<evidence type="ECO:0000259" key="5">
    <source>
        <dbReference type="PROSITE" id="PS51898"/>
    </source>
</evidence>
<keyword evidence="2" id="KW-0238">DNA-binding</keyword>
<gene>
    <name evidence="6" type="ORF">FUA23_11230</name>
</gene>
<keyword evidence="4" id="KW-0812">Transmembrane</keyword>
<evidence type="ECO:0000256" key="3">
    <source>
        <dbReference type="ARBA" id="ARBA00023172"/>
    </source>
</evidence>
<dbReference type="CDD" id="cd00397">
    <property type="entry name" value="DNA_BRE_C"/>
    <property type="match status" value="1"/>
</dbReference>